<evidence type="ECO:0000313" key="4">
    <source>
        <dbReference type="Proteomes" id="UP000255082"/>
    </source>
</evidence>
<protein>
    <submittedName>
        <fullName evidence="3">Aldehyde dehydrogenase AldA</fullName>
        <ecNumber evidence="3">1.2.1.3</ecNumber>
    </submittedName>
</protein>
<evidence type="ECO:0000259" key="2">
    <source>
        <dbReference type="Pfam" id="PF00171"/>
    </source>
</evidence>
<dbReference type="GO" id="GO:0004029">
    <property type="term" value="F:aldehyde dehydrogenase (NAD+) activity"/>
    <property type="evidence" value="ECO:0007669"/>
    <property type="project" value="UniProtKB-EC"/>
</dbReference>
<organism evidence="3 4">
    <name type="scientific">Nocardia africana</name>
    <dbReference type="NCBI Taxonomy" id="134964"/>
    <lineage>
        <taxon>Bacteria</taxon>
        <taxon>Bacillati</taxon>
        <taxon>Actinomycetota</taxon>
        <taxon>Actinomycetes</taxon>
        <taxon>Mycobacteriales</taxon>
        <taxon>Nocardiaceae</taxon>
        <taxon>Nocardia</taxon>
    </lineage>
</organism>
<name>A0A378WZY5_9NOCA</name>
<dbReference type="InterPro" id="IPR016162">
    <property type="entry name" value="Ald_DH_N"/>
</dbReference>
<dbReference type="PANTHER" id="PTHR11699">
    <property type="entry name" value="ALDEHYDE DEHYDROGENASE-RELATED"/>
    <property type="match status" value="1"/>
</dbReference>
<dbReference type="SUPFAM" id="SSF53720">
    <property type="entry name" value="ALDH-like"/>
    <property type="match status" value="1"/>
</dbReference>
<gene>
    <name evidence="3" type="primary">aldA_2</name>
    <name evidence="3" type="ORF">NCTC13184_04690</name>
</gene>
<dbReference type="EC" id="1.2.1.3" evidence="3"/>
<evidence type="ECO:0000313" key="3">
    <source>
        <dbReference type="EMBL" id="SUA46165.1"/>
    </source>
</evidence>
<dbReference type="EMBL" id="UGRU01000001">
    <property type="protein sequence ID" value="SUA46165.1"/>
    <property type="molecule type" value="Genomic_DNA"/>
</dbReference>
<feature type="domain" description="Aldehyde dehydrogenase" evidence="2">
    <location>
        <begin position="179"/>
        <end position="344"/>
    </location>
</feature>
<dbReference type="Pfam" id="PF00171">
    <property type="entry name" value="Aldedh"/>
    <property type="match status" value="1"/>
</dbReference>
<evidence type="ECO:0000256" key="1">
    <source>
        <dbReference type="ARBA" id="ARBA00023002"/>
    </source>
</evidence>
<dbReference type="InterPro" id="IPR016163">
    <property type="entry name" value="Ald_DH_C"/>
</dbReference>
<dbReference type="Proteomes" id="UP000255082">
    <property type="component" value="Unassembled WGS sequence"/>
</dbReference>
<dbReference type="RefSeq" id="WP_062964065.1">
    <property type="nucleotide sequence ID" value="NZ_JAJFOE010000001.1"/>
</dbReference>
<dbReference type="InterPro" id="IPR015590">
    <property type="entry name" value="Aldehyde_DH_dom"/>
</dbReference>
<proteinExistence type="predicted"/>
<dbReference type="Gene3D" id="3.40.605.10">
    <property type="entry name" value="Aldehyde Dehydrogenase, Chain A, domain 1"/>
    <property type="match status" value="1"/>
</dbReference>
<sequence>MSSALTSTVDTAIAALRVGEKTWAAADLAQRRRLLEQLHAATAASAQEWVDVAARIKGLAADSPLLGEEWVSGPYSLLTATTALAESVRALENGRSPIDGYPIRPAPGGRVAVDVFPHGLFDRLLLNGFRAEVWSRPGVDARTLRARAGLGQRTPGDTGGIGAVLGAGNIFSIAPLDVLYQLFADNRVVALKLNPITDPLLPVLERIFAPAIERGLVRILTGGADVGAALVNHPAVTAVHMTGSAATHDAIVWGTGGAGAQRKASGKPLLDKPISSELGGVSPTIVVPGRWSNADLRFQAEHLATQRLHNNGYNCVAAQVAVISAEWPQKQRFLDELRAAIERAPQRADYYPGSQDRVAAARTTYPQAQAIGPRTLIEGLAPTRGEPALHTEYFAPVLGVIEIPGAAAGFLAEAVRVCNDEFEGTLGVNLIAHPRTIRRLGSEFDTAVAALRYGTVAVNAWTGLGYLTARATWGAFPGHTLDDIQSGIGVVHNALLIPEPERTVVYGPFRPAPRSIAHGEFTLSPKPPWFVTNRTGATTLRRLTGFAAKPGFASLPGIFASALRG</sequence>
<reference evidence="3 4" key="1">
    <citation type="submission" date="2018-06" db="EMBL/GenBank/DDBJ databases">
        <authorList>
            <consortium name="Pathogen Informatics"/>
            <person name="Doyle S."/>
        </authorList>
    </citation>
    <scope>NUCLEOTIDE SEQUENCE [LARGE SCALE GENOMIC DNA]</scope>
    <source>
        <strain evidence="3 4">NCTC13184</strain>
    </source>
</reference>
<accession>A0A378WZY5</accession>
<dbReference type="OrthoDB" id="136308at2"/>
<keyword evidence="1 3" id="KW-0560">Oxidoreductase</keyword>
<dbReference type="Gene3D" id="3.40.309.10">
    <property type="entry name" value="Aldehyde Dehydrogenase, Chain A, domain 2"/>
    <property type="match status" value="1"/>
</dbReference>
<dbReference type="AlphaFoldDB" id="A0A378WZY5"/>
<dbReference type="InterPro" id="IPR016161">
    <property type="entry name" value="Ald_DH/histidinol_DH"/>
</dbReference>